<keyword evidence="3 8" id="KW-0349">Heme</keyword>
<keyword evidence="4 8" id="KW-0479">Metal-binding</keyword>
<dbReference type="PRINTS" id="PR00385">
    <property type="entry name" value="P450"/>
</dbReference>
<keyword evidence="9" id="KW-0472">Membrane</keyword>
<reference evidence="10" key="1">
    <citation type="submission" date="2023-06" db="EMBL/GenBank/DDBJ databases">
        <title>Genome-scale phylogeny and comparative genomics of the fungal order Sordariales.</title>
        <authorList>
            <consortium name="Lawrence Berkeley National Laboratory"/>
            <person name="Hensen N."/>
            <person name="Bonometti L."/>
            <person name="Westerberg I."/>
            <person name="Brannstrom I.O."/>
            <person name="Guillou S."/>
            <person name="Cros-Aarteil S."/>
            <person name="Calhoun S."/>
            <person name="Haridas S."/>
            <person name="Kuo A."/>
            <person name="Mondo S."/>
            <person name="Pangilinan J."/>
            <person name="Riley R."/>
            <person name="Labutti K."/>
            <person name="Andreopoulos B."/>
            <person name="Lipzen A."/>
            <person name="Chen C."/>
            <person name="Yanf M."/>
            <person name="Daum C."/>
            <person name="Ng V."/>
            <person name="Clum A."/>
            <person name="Steindorff A."/>
            <person name="Ohm R."/>
            <person name="Martin F."/>
            <person name="Silar P."/>
            <person name="Natvig D."/>
            <person name="Lalanne C."/>
            <person name="Gautier V."/>
            <person name="Ament-Velasquez S.L."/>
            <person name="Kruys A."/>
            <person name="Hutchinson M.I."/>
            <person name="Powell A.J."/>
            <person name="Barry K."/>
            <person name="Miller A.N."/>
            <person name="Grigoriev I.V."/>
            <person name="Debuchy R."/>
            <person name="Gladieux P."/>
            <person name="Thoren M.H."/>
            <person name="Johannesson H."/>
        </authorList>
    </citation>
    <scope>NUCLEOTIDE SEQUENCE</scope>
    <source>
        <strain evidence="10">CBS 606.72</strain>
    </source>
</reference>
<dbReference type="Gene3D" id="1.10.630.10">
    <property type="entry name" value="Cytochrome P450"/>
    <property type="match status" value="1"/>
</dbReference>
<evidence type="ECO:0000313" key="10">
    <source>
        <dbReference type="EMBL" id="KAK0616422.1"/>
    </source>
</evidence>
<comment type="cofactor">
    <cofactor evidence="1 8">
        <name>heme</name>
        <dbReference type="ChEBI" id="CHEBI:30413"/>
    </cofactor>
</comment>
<keyword evidence="5" id="KW-0560">Oxidoreductase</keyword>
<accession>A0AA39WJB2</accession>
<gene>
    <name evidence="10" type="ORF">B0T14DRAFT_458785</name>
</gene>
<evidence type="ECO:0000313" key="11">
    <source>
        <dbReference type="Proteomes" id="UP001175000"/>
    </source>
</evidence>
<keyword evidence="9" id="KW-0812">Transmembrane</keyword>
<dbReference type="PANTHER" id="PTHR24305">
    <property type="entry name" value="CYTOCHROME P450"/>
    <property type="match status" value="1"/>
</dbReference>
<dbReference type="PRINTS" id="PR00463">
    <property type="entry name" value="EP450I"/>
</dbReference>
<dbReference type="EMBL" id="JAULSU010000005">
    <property type="protein sequence ID" value="KAK0616422.1"/>
    <property type="molecule type" value="Genomic_DNA"/>
</dbReference>
<keyword evidence="6 8" id="KW-0408">Iron</keyword>
<dbReference type="Pfam" id="PF00067">
    <property type="entry name" value="p450"/>
    <property type="match status" value="1"/>
</dbReference>
<organism evidence="10 11">
    <name type="scientific">Immersiella caudata</name>
    <dbReference type="NCBI Taxonomy" id="314043"/>
    <lineage>
        <taxon>Eukaryota</taxon>
        <taxon>Fungi</taxon>
        <taxon>Dikarya</taxon>
        <taxon>Ascomycota</taxon>
        <taxon>Pezizomycotina</taxon>
        <taxon>Sordariomycetes</taxon>
        <taxon>Sordariomycetidae</taxon>
        <taxon>Sordariales</taxon>
        <taxon>Lasiosphaeriaceae</taxon>
        <taxon>Immersiella</taxon>
    </lineage>
</organism>
<feature type="transmembrane region" description="Helical" evidence="9">
    <location>
        <begin position="6"/>
        <end position="23"/>
    </location>
</feature>
<dbReference type="AlphaFoldDB" id="A0AA39WJB2"/>
<evidence type="ECO:0000256" key="5">
    <source>
        <dbReference type="ARBA" id="ARBA00023002"/>
    </source>
</evidence>
<name>A0AA39WJB2_9PEZI</name>
<dbReference type="InterPro" id="IPR036396">
    <property type="entry name" value="Cyt_P450_sf"/>
</dbReference>
<evidence type="ECO:0000256" key="7">
    <source>
        <dbReference type="ARBA" id="ARBA00023033"/>
    </source>
</evidence>
<keyword evidence="11" id="KW-1185">Reference proteome</keyword>
<evidence type="ECO:0000256" key="8">
    <source>
        <dbReference type="PIRSR" id="PIRSR602401-1"/>
    </source>
</evidence>
<comment type="caution">
    <text evidence="10">The sequence shown here is derived from an EMBL/GenBank/DDBJ whole genome shotgun (WGS) entry which is preliminary data.</text>
</comment>
<dbReference type="Proteomes" id="UP001175000">
    <property type="component" value="Unassembled WGS sequence"/>
</dbReference>
<evidence type="ECO:0000256" key="1">
    <source>
        <dbReference type="ARBA" id="ARBA00001971"/>
    </source>
</evidence>
<proteinExistence type="inferred from homology"/>
<keyword evidence="9" id="KW-1133">Transmembrane helix</keyword>
<evidence type="ECO:0000256" key="2">
    <source>
        <dbReference type="ARBA" id="ARBA00010617"/>
    </source>
</evidence>
<dbReference type="InterPro" id="IPR002401">
    <property type="entry name" value="Cyt_P450_E_grp-I"/>
</dbReference>
<evidence type="ECO:0000256" key="9">
    <source>
        <dbReference type="SAM" id="Phobius"/>
    </source>
</evidence>
<evidence type="ECO:0000256" key="3">
    <source>
        <dbReference type="ARBA" id="ARBA00022617"/>
    </source>
</evidence>
<evidence type="ECO:0000256" key="4">
    <source>
        <dbReference type="ARBA" id="ARBA00022723"/>
    </source>
</evidence>
<feature type="binding site" description="axial binding residue" evidence="8">
    <location>
        <position position="450"/>
    </location>
    <ligand>
        <name>heme</name>
        <dbReference type="ChEBI" id="CHEBI:30413"/>
    </ligand>
    <ligandPart>
        <name>Fe</name>
        <dbReference type="ChEBI" id="CHEBI:18248"/>
    </ligandPart>
</feature>
<dbReference type="PANTHER" id="PTHR24305:SF77">
    <property type="entry name" value="CYTOCHROME P450 MONOOXYGENASE"/>
    <property type="match status" value="1"/>
</dbReference>
<evidence type="ECO:0000256" key="6">
    <source>
        <dbReference type="ARBA" id="ARBA00023004"/>
    </source>
</evidence>
<dbReference type="GO" id="GO:0004497">
    <property type="term" value="F:monooxygenase activity"/>
    <property type="evidence" value="ECO:0007669"/>
    <property type="project" value="UniProtKB-KW"/>
</dbReference>
<dbReference type="CDD" id="cd11060">
    <property type="entry name" value="CYP57A1-like"/>
    <property type="match status" value="1"/>
</dbReference>
<protein>
    <submittedName>
        <fullName evidence="10">Cytochrome P450</fullName>
    </submittedName>
</protein>
<dbReference type="InterPro" id="IPR050121">
    <property type="entry name" value="Cytochrome_P450_monoxygenase"/>
</dbReference>
<dbReference type="GO" id="GO:0005506">
    <property type="term" value="F:iron ion binding"/>
    <property type="evidence" value="ECO:0007669"/>
    <property type="project" value="InterPro"/>
</dbReference>
<dbReference type="InterPro" id="IPR001128">
    <property type="entry name" value="Cyt_P450"/>
</dbReference>
<keyword evidence="7" id="KW-0503">Monooxygenase</keyword>
<dbReference type="GO" id="GO:0020037">
    <property type="term" value="F:heme binding"/>
    <property type="evidence" value="ECO:0007669"/>
    <property type="project" value="InterPro"/>
</dbReference>
<dbReference type="SUPFAM" id="SSF48264">
    <property type="entry name" value="Cytochrome P450"/>
    <property type="match status" value="1"/>
</dbReference>
<sequence>MGYFAIAFVVFASYYFISSITAWHRLRHFKGPFLASFSYLWVARTTLSGRAYKIYHENSHKYGGPFVRIGPDLLITDNAEMIRRMNSARSPYRRDGWYDAFRTNPYSCAMVSSTDEEHHSYLKTRTAPGYSGKEIPSMESDLAGQLDNFKRYIRTKYLSTDKDTKPVDLGTALHYYVMDVITKVGLGQEWGCLASDSDVDSFIRAFNQASPFMMLCCDVPWIRRLLANNFMLRLIGPKDTDRTGFGKMMSVTKKIVEHRFQPDVEQQNDMLVSCFALIRRRGSFMRHGLSKMQCDAELPVVVIAGSDTSASIIKATMLYIMTTPRVYQRLQTEVDKAIEARRVSSPITQPEARQLSYLQAVIYEGIRMQPPSQIFLTKRAPPEGDTALGYRIPGGTGIAWNLLSILQDKEMFGEDAYLFRPERWLDIDVEKRQEMERHVELIFGYGRYMCSGKQVAMLHLQKVYVELLREFDFQLVYPKSAWTEYQYNGFVIKDMWVRITDRQAETN</sequence>
<comment type="similarity">
    <text evidence="2">Belongs to the cytochrome P450 family.</text>
</comment>
<dbReference type="GO" id="GO:0016705">
    <property type="term" value="F:oxidoreductase activity, acting on paired donors, with incorporation or reduction of molecular oxygen"/>
    <property type="evidence" value="ECO:0007669"/>
    <property type="project" value="InterPro"/>
</dbReference>